<keyword evidence="3" id="KW-1185">Reference proteome</keyword>
<dbReference type="EMBL" id="JAAKFY010000011">
    <property type="protein sequence ID" value="KAF3849636.1"/>
    <property type="molecule type" value="Genomic_DNA"/>
</dbReference>
<name>A0A7J5YJG3_DISMA</name>
<organism evidence="2 3">
    <name type="scientific">Dissostichus mawsoni</name>
    <name type="common">Antarctic cod</name>
    <dbReference type="NCBI Taxonomy" id="36200"/>
    <lineage>
        <taxon>Eukaryota</taxon>
        <taxon>Metazoa</taxon>
        <taxon>Chordata</taxon>
        <taxon>Craniata</taxon>
        <taxon>Vertebrata</taxon>
        <taxon>Euteleostomi</taxon>
        <taxon>Actinopterygii</taxon>
        <taxon>Neopterygii</taxon>
        <taxon>Teleostei</taxon>
        <taxon>Neoteleostei</taxon>
        <taxon>Acanthomorphata</taxon>
        <taxon>Eupercaria</taxon>
        <taxon>Perciformes</taxon>
        <taxon>Notothenioidei</taxon>
        <taxon>Nototheniidae</taxon>
        <taxon>Dissostichus</taxon>
    </lineage>
</organism>
<proteinExistence type="predicted"/>
<reference evidence="2 3" key="1">
    <citation type="submission" date="2020-03" db="EMBL/GenBank/DDBJ databases">
        <title>Dissostichus mawsoni Genome sequencing and assembly.</title>
        <authorList>
            <person name="Park H."/>
        </authorList>
    </citation>
    <scope>NUCLEOTIDE SEQUENCE [LARGE SCALE GENOMIC DNA]</scope>
    <source>
        <strain evidence="2">DM0001</strain>
        <tissue evidence="2">Muscle</tissue>
    </source>
</reference>
<evidence type="ECO:0000256" key="1">
    <source>
        <dbReference type="SAM" id="MobiDB-lite"/>
    </source>
</evidence>
<dbReference type="AlphaFoldDB" id="A0A7J5YJG3"/>
<gene>
    <name evidence="2" type="ORF">F7725_019355</name>
</gene>
<dbReference type="Proteomes" id="UP000518266">
    <property type="component" value="Unassembled WGS sequence"/>
</dbReference>
<accession>A0A7J5YJG3</accession>
<feature type="region of interest" description="Disordered" evidence="1">
    <location>
        <begin position="217"/>
        <end position="257"/>
    </location>
</feature>
<sequence>MGRLRHGWLATLTAEPKKTYTPSQCALTKALPSSSSDCNHEQNLNGFSMSEEKGSFALSAPLHLKVQEKREKGENNMVFSFEIKPLKRASSVGACSGAHWQVRGAVGLVCTTQSERGGAASGEKWPHGVPAPSMQSLTSQILRRAGSSERRVCQVLSTPLGDVQRSAQTGYLPSSTQPPPEHSVVPYAVKCNSSLCGIKTAFIHRQLRCETRTNIGGQEQQRTAGEPPIKPGCRSISALRLSDSHSSPGVDGNTPKI</sequence>
<protein>
    <submittedName>
        <fullName evidence="2">Uncharacterized protein</fullName>
    </submittedName>
</protein>
<evidence type="ECO:0000313" key="2">
    <source>
        <dbReference type="EMBL" id="KAF3849636.1"/>
    </source>
</evidence>
<comment type="caution">
    <text evidence="2">The sequence shown here is derived from an EMBL/GenBank/DDBJ whole genome shotgun (WGS) entry which is preliminary data.</text>
</comment>
<evidence type="ECO:0000313" key="3">
    <source>
        <dbReference type="Proteomes" id="UP000518266"/>
    </source>
</evidence>